<gene>
    <name evidence="2" type="ORF">GGR22_003197</name>
</gene>
<feature type="domain" description="GIY-YIG" evidence="1">
    <location>
        <begin position="35"/>
        <end position="109"/>
    </location>
</feature>
<organism evidence="2 3">
    <name type="scientific">Flavobacterium gossypii</name>
    <dbReference type="NCBI Taxonomy" id="1646119"/>
    <lineage>
        <taxon>Bacteria</taxon>
        <taxon>Pseudomonadati</taxon>
        <taxon>Bacteroidota</taxon>
        <taxon>Flavobacteriia</taxon>
        <taxon>Flavobacteriales</taxon>
        <taxon>Flavobacteriaceae</taxon>
        <taxon>Flavobacterium</taxon>
    </lineage>
</organism>
<keyword evidence="3" id="KW-1185">Reference proteome</keyword>
<comment type="caution">
    <text evidence="2">The sequence shown here is derived from an EMBL/GenBank/DDBJ whole genome shotgun (WGS) entry which is preliminary data.</text>
</comment>
<dbReference type="Proteomes" id="UP000555003">
    <property type="component" value="Unassembled WGS sequence"/>
</dbReference>
<reference evidence="2 3" key="1">
    <citation type="submission" date="2020-08" db="EMBL/GenBank/DDBJ databases">
        <title>Genomic Encyclopedia of Type Strains, Phase IV (KMG-IV): sequencing the most valuable type-strain genomes for metagenomic binning, comparative biology and taxonomic classification.</title>
        <authorList>
            <person name="Goeker M."/>
        </authorList>
    </citation>
    <scope>NUCLEOTIDE SEQUENCE [LARGE SCALE GENOMIC DNA]</scope>
    <source>
        <strain evidence="2 3">DSM 100397</strain>
    </source>
</reference>
<dbReference type="PROSITE" id="PS50164">
    <property type="entry name" value="GIY_YIG"/>
    <property type="match status" value="1"/>
</dbReference>
<dbReference type="EMBL" id="JACJIS010000004">
    <property type="protein sequence ID" value="MBA9075020.1"/>
    <property type="molecule type" value="Genomic_DNA"/>
</dbReference>
<dbReference type="InterPro" id="IPR000305">
    <property type="entry name" value="GIY-YIG_endonuc"/>
</dbReference>
<dbReference type="InterPro" id="IPR035901">
    <property type="entry name" value="GIY-YIG_endonuc_sf"/>
</dbReference>
<dbReference type="Pfam" id="PF09848">
    <property type="entry name" value="SLFN-g3_helicase"/>
    <property type="match status" value="1"/>
</dbReference>
<name>A0ABR6DVY5_9FLAO</name>
<evidence type="ECO:0000259" key="1">
    <source>
        <dbReference type="PROSITE" id="PS50164"/>
    </source>
</evidence>
<protein>
    <recommendedName>
        <fullName evidence="1">GIY-YIG domain-containing protein</fullName>
    </recommendedName>
</protein>
<dbReference type="Pfam" id="PF01541">
    <property type="entry name" value="GIY-YIG"/>
    <property type="match status" value="1"/>
</dbReference>
<dbReference type="CDD" id="cd10439">
    <property type="entry name" value="GIY-YIG_COG3410"/>
    <property type="match status" value="1"/>
</dbReference>
<dbReference type="InterPro" id="IPR027417">
    <property type="entry name" value="P-loop_NTPase"/>
</dbReference>
<evidence type="ECO:0000313" key="2">
    <source>
        <dbReference type="EMBL" id="MBA9075020.1"/>
    </source>
</evidence>
<accession>A0ABR6DVY5</accession>
<dbReference type="Gene3D" id="3.40.50.300">
    <property type="entry name" value="P-loop containing nucleotide triphosphate hydrolases"/>
    <property type="match status" value="1"/>
</dbReference>
<dbReference type="SUPFAM" id="SSF52540">
    <property type="entry name" value="P-loop containing nucleoside triphosphate hydrolases"/>
    <property type="match status" value="1"/>
</dbReference>
<dbReference type="RefSeq" id="WP_182494417.1">
    <property type="nucleotide sequence ID" value="NZ_JACJIS010000004.1"/>
</dbReference>
<dbReference type="InterPro" id="IPR018647">
    <property type="entry name" value="SLFN_3-like_DNA/RNA_helicase"/>
</dbReference>
<sequence>MIENFDVFDFDIKTHNFDSSSLISIASENFLVTDFWPSIYILINDRIKEVYIGESANIITRFKNHLNHKVKKNLNSVYLITSKSFNKSATLDIESNLIKYFDADKKYKLINGNAGLINQNYYQKTLYGKIFLDIWKKLQASSVAIDELKKLDNTDYFKYSPYKSLTFDQLESVTKILELLTTKNNQSIFIKGSAGTGKTIVAVYLMKLLLTDIEIYDEESLDGDSLYLIELVKKYKEKHPNPKIALVVPMTSLRGTLKKVFKSVKGLSTKNVIGPSGVLKSEYDLLLVDESHRLRRRKNITNYKSFDKNNNLLGLDQNGTELDWILRKSSNQIFFYDPLQSIRPSDIPQEIFQKLIDKPHVSTVKLKSQLRVIGGVDYINFIDDLLECNLERKELFLKNNLYEFYLFDDLSQMINELQKREDEFQQARLVAGYAWKWKSKKKSNVYDIHIQDIKLKWNSVNSDWINSKNAFFEVGCIHTTQGYDLNYTGVIFGNEISYNPDTNEIVINKDNYFDRNGKSGIVDVKELKNYILNIYKTLMYRGMRGTFVYACDENLRRYLEEHILSYKFREAFY</sequence>
<proteinExistence type="predicted"/>
<evidence type="ECO:0000313" key="3">
    <source>
        <dbReference type="Proteomes" id="UP000555003"/>
    </source>
</evidence>
<dbReference type="SUPFAM" id="SSF82771">
    <property type="entry name" value="GIY-YIG endonuclease"/>
    <property type="match status" value="1"/>
</dbReference>